<comment type="caution">
    <text evidence="2">The sequence shown here is derived from an EMBL/GenBank/DDBJ whole genome shotgun (WGS) entry which is preliminary data.</text>
</comment>
<name>A0A3L8Q0B8_9GAMM</name>
<dbReference type="Proteomes" id="UP000281474">
    <property type="component" value="Unassembled WGS sequence"/>
</dbReference>
<feature type="transmembrane region" description="Helical" evidence="1">
    <location>
        <begin position="67"/>
        <end position="86"/>
    </location>
</feature>
<gene>
    <name evidence="2" type="ORF">D5018_04300</name>
</gene>
<organism evidence="2 3">
    <name type="scientific">Parashewanella curva</name>
    <dbReference type="NCBI Taxonomy" id="2338552"/>
    <lineage>
        <taxon>Bacteria</taxon>
        <taxon>Pseudomonadati</taxon>
        <taxon>Pseudomonadota</taxon>
        <taxon>Gammaproteobacteria</taxon>
        <taxon>Alteromonadales</taxon>
        <taxon>Shewanellaceae</taxon>
        <taxon>Parashewanella</taxon>
    </lineage>
</organism>
<keyword evidence="1" id="KW-0472">Membrane</keyword>
<evidence type="ECO:0000256" key="1">
    <source>
        <dbReference type="SAM" id="Phobius"/>
    </source>
</evidence>
<dbReference type="OrthoDB" id="5917637at2"/>
<keyword evidence="3" id="KW-1185">Reference proteome</keyword>
<keyword evidence="1" id="KW-1133">Transmembrane helix</keyword>
<reference evidence="2 3" key="1">
    <citation type="submission" date="2018-09" db="EMBL/GenBank/DDBJ databases">
        <title>Phylogeny of the Shewanellaceae, and recommendation for two new genera, Pseudoshewanella and Parashewanella.</title>
        <authorList>
            <person name="Wang G."/>
        </authorList>
    </citation>
    <scope>NUCLEOTIDE SEQUENCE [LARGE SCALE GENOMIC DNA]</scope>
    <source>
        <strain evidence="2 3">C51</strain>
    </source>
</reference>
<dbReference type="AlphaFoldDB" id="A0A3L8Q0B8"/>
<dbReference type="EMBL" id="QZEI01000010">
    <property type="protein sequence ID" value="RLV60870.1"/>
    <property type="molecule type" value="Genomic_DNA"/>
</dbReference>
<dbReference type="RefSeq" id="WP_121837774.1">
    <property type="nucleotide sequence ID" value="NZ_ML014759.1"/>
</dbReference>
<evidence type="ECO:0000313" key="3">
    <source>
        <dbReference type="Proteomes" id="UP000281474"/>
    </source>
</evidence>
<accession>A0A3L8Q0B8</accession>
<proteinExistence type="predicted"/>
<evidence type="ECO:0000313" key="2">
    <source>
        <dbReference type="EMBL" id="RLV60870.1"/>
    </source>
</evidence>
<protein>
    <submittedName>
        <fullName evidence="2">Uncharacterized protein</fullName>
    </submittedName>
</protein>
<feature type="transmembrane region" description="Helical" evidence="1">
    <location>
        <begin position="106"/>
        <end position="124"/>
    </location>
</feature>
<keyword evidence="1" id="KW-0812">Transmembrane</keyword>
<sequence>MVWFVFLVLYLLFYIPTLPWKVHGYVTKKEVTTLGVKIEEFLSVIFHLFGCIALYELASGNQFISPMLWALWFSIGILWTISPLIISSPKLEYLKQQIPNPNKQKLVYLIGSLFMAPLYVGVFIRSSFVI</sequence>
<feature type="transmembrane region" description="Helical" evidence="1">
    <location>
        <begin position="34"/>
        <end position="55"/>
    </location>
</feature>